<reference evidence="9" key="2">
    <citation type="submission" date="2025-08" db="UniProtKB">
        <authorList>
            <consortium name="Ensembl"/>
        </authorList>
    </citation>
    <scope>IDENTIFICATION</scope>
</reference>
<comment type="subcellular location">
    <subcellularLocation>
        <location evidence="1">Nucleus</location>
    </subcellularLocation>
</comment>
<dbReference type="GO" id="GO:0005634">
    <property type="term" value="C:nucleus"/>
    <property type="evidence" value="ECO:0007669"/>
    <property type="project" value="UniProtKB-SubCell"/>
</dbReference>
<evidence type="ECO:0000256" key="1">
    <source>
        <dbReference type="ARBA" id="ARBA00004123"/>
    </source>
</evidence>
<dbReference type="Proteomes" id="UP000314980">
    <property type="component" value="Unassembled WGS sequence"/>
</dbReference>
<dbReference type="AlphaFoldDB" id="A0A4W6DQ78"/>
<sequence length="1124" mass="127170">PLDNTLEEELTGSGDKAFRNLHQSLSVFHVALQSIWAILGENGVSVKSLVAVLSFFVLAGKAKAANVQQRVNSLHAASLYMLLLGIPGSIANKVFHEVLLDTCSDLTSHCWPHDSGKKRKKDSLKSSQAEGKRSKPHRKDTPEMEVDEADEEEDEEEELHFSGQDLMKIRDAVVLLVKSLLRFLQTFALKDRPQSASNCTQVTTDSTITSTSSQTEQLRSVPEMAFCGLQLLCLPKHGDQREMVEKSEFRSHGAQAVGMLISQITSTDYACFVKWLFKLSRHSKMVCRLFSVDVVMILLEQPERRPEDCQDPELACFLPHKFLIQNLLFARRMDESPTVQGHALACLAHCLELPSFNVTRAIHTLFSASEIRHTHTRPDWQKYLTKDNMAFLLRRVKDSKPNVRKSALQALVGLLKHDVIPVCWENLAMLSERCRDPAVSVKKKALQCVGELLVAKPECTVVQKAWLQGVVPAVVDSESSVQDKALEILDQVLLSQVKLYSVNCYLDASQKLTWDLLGLLCHESQNLSRYFSRAFTIWSKQNKFTPTFITNLISHTEADHAAGAWLLLSKVVASSPRLPYGKILDAWDSMISSKDISVTTCCHILCVIGDIAAHLNKDTKDRIVNDLMSWLKTFTLSLEVISAAVETLYQLGCSDDIKQTQAFLNQHCGELVSVCESYLAAIILSEEEAQNINEELMVNINPLLAFPSYPNTFFIMQPWTLCCLLTECQEELPASLPLSQFKANSLPTRVRAHGVITLGKLCLQHEELVQKYLPVFARELEIGTDVAVRNNVVVIMCDLCVRYTNIVDHYIPNISACLRDNEAVIREQTLIMLTNLLQEEFVKWKGSLFFRFMVTLVDPVPAIASLCEYCLLHLLLKKNPEMFSQHFIECIFYFNSYSKHKSYNRFPQSESEKVRFSLKGAQHREKRFRIYRFLLEHFTDAQRFNISNKISQTVLACFVDEELSLDAEGAEILSETFNILSLKEMKLQAISALAGVTSGEEPEEENMATMAKAVLQAAQKKVVTQVQKKAFIENTVPLIISLKSLLEQKRSPVLGDLMAYLQVTMQDYRNEVKEFFSGDEQLASEVEFALKKEIPKILKEMLIIKNGLEKKKQLEYRILFFNMS</sequence>
<evidence type="ECO:0000256" key="3">
    <source>
        <dbReference type="ARBA" id="ARBA00022776"/>
    </source>
</evidence>
<dbReference type="SUPFAM" id="SSF48371">
    <property type="entry name" value="ARM repeat"/>
    <property type="match status" value="1"/>
</dbReference>
<evidence type="ECO:0000313" key="9">
    <source>
        <dbReference type="Ensembl" id="ENSLCAP00010027188.1"/>
    </source>
</evidence>
<keyword evidence="2" id="KW-0132">Cell division</keyword>
<dbReference type="GO" id="GO:0007076">
    <property type="term" value="P:mitotic chromosome condensation"/>
    <property type="evidence" value="ECO:0007669"/>
    <property type="project" value="InterPro"/>
</dbReference>
<dbReference type="GO" id="GO:0051301">
    <property type="term" value="P:cell division"/>
    <property type="evidence" value="ECO:0007669"/>
    <property type="project" value="UniProtKB-KW"/>
</dbReference>
<keyword evidence="6" id="KW-0131">Cell cycle</keyword>
<dbReference type="InterPro" id="IPR011989">
    <property type="entry name" value="ARM-like"/>
</dbReference>
<dbReference type="FunFam" id="1.25.10.10:FF:000345">
    <property type="entry name" value="Condensin-2 complex subunit D3"/>
    <property type="match status" value="1"/>
</dbReference>
<dbReference type="GO" id="GO:0010032">
    <property type="term" value="P:meiotic chromosome condensation"/>
    <property type="evidence" value="ECO:0007669"/>
    <property type="project" value="TreeGrafter"/>
</dbReference>
<feature type="domain" description="Condensin complex subunit 1 C-terminal" evidence="8">
    <location>
        <begin position="788"/>
        <end position="956"/>
    </location>
</feature>
<feature type="region of interest" description="Disordered" evidence="7">
    <location>
        <begin position="111"/>
        <end position="161"/>
    </location>
</feature>
<dbReference type="GO" id="GO:0000779">
    <property type="term" value="C:condensed chromosome, centromeric region"/>
    <property type="evidence" value="ECO:0007669"/>
    <property type="project" value="TreeGrafter"/>
</dbReference>
<dbReference type="GeneTree" id="ENSGT00940000153566"/>
<dbReference type="InterPro" id="IPR016024">
    <property type="entry name" value="ARM-type_fold"/>
</dbReference>
<proteinExistence type="predicted"/>
<keyword evidence="4" id="KW-0226">DNA condensation</keyword>
<keyword evidence="5" id="KW-0539">Nucleus</keyword>
<dbReference type="GO" id="GO:0000796">
    <property type="term" value="C:condensin complex"/>
    <property type="evidence" value="ECO:0007669"/>
    <property type="project" value="TreeGrafter"/>
</dbReference>
<dbReference type="Ensembl" id="ENSLCAT00010027765.1">
    <property type="protein sequence ID" value="ENSLCAP00010027188.1"/>
    <property type="gene ID" value="ENSLCAG00010012677.1"/>
</dbReference>
<dbReference type="PANTHER" id="PTHR14222:SF1">
    <property type="entry name" value="CONDENSIN-2 COMPLEX SUBUNIT D3"/>
    <property type="match status" value="1"/>
</dbReference>
<keyword evidence="10" id="KW-1185">Reference proteome</keyword>
<dbReference type="Pfam" id="PF12717">
    <property type="entry name" value="Cnd1"/>
    <property type="match status" value="1"/>
</dbReference>
<accession>A0A4W6DQ78</accession>
<evidence type="ECO:0000256" key="5">
    <source>
        <dbReference type="ARBA" id="ARBA00023242"/>
    </source>
</evidence>
<dbReference type="Gene3D" id="1.25.10.10">
    <property type="entry name" value="Leucine-rich Repeat Variant"/>
    <property type="match status" value="2"/>
</dbReference>
<reference evidence="10" key="1">
    <citation type="submission" date="2015-09" db="EMBL/GenBank/DDBJ databases">
        <authorList>
            <person name="Sai Rama Sridatta P."/>
        </authorList>
    </citation>
    <scope>NUCLEOTIDE SEQUENCE [LARGE SCALE GENOMIC DNA]</scope>
</reference>
<evidence type="ECO:0000313" key="10">
    <source>
        <dbReference type="Proteomes" id="UP000314980"/>
    </source>
</evidence>
<name>A0A4W6DQ78_LATCA</name>
<dbReference type="InterPro" id="IPR032682">
    <property type="entry name" value="Cnd1_C"/>
</dbReference>
<keyword evidence="3" id="KW-0498">Mitosis</keyword>
<evidence type="ECO:0000256" key="7">
    <source>
        <dbReference type="SAM" id="MobiDB-lite"/>
    </source>
</evidence>
<gene>
    <name evidence="9" type="primary">NCAPD3</name>
</gene>
<evidence type="ECO:0000256" key="4">
    <source>
        <dbReference type="ARBA" id="ARBA00023067"/>
    </source>
</evidence>
<organism evidence="9 10">
    <name type="scientific">Lates calcarifer</name>
    <name type="common">Barramundi</name>
    <name type="synonym">Holocentrus calcarifer</name>
    <dbReference type="NCBI Taxonomy" id="8187"/>
    <lineage>
        <taxon>Eukaryota</taxon>
        <taxon>Metazoa</taxon>
        <taxon>Chordata</taxon>
        <taxon>Craniata</taxon>
        <taxon>Vertebrata</taxon>
        <taxon>Euteleostomi</taxon>
        <taxon>Actinopterygii</taxon>
        <taxon>Neopterygii</taxon>
        <taxon>Teleostei</taxon>
        <taxon>Neoteleostei</taxon>
        <taxon>Acanthomorphata</taxon>
        <taxon>Carangaria</taxon>
        <taxon>Carangaria incertae sedis</taxon>
        <taxon>Centropomidae</taxon>
        <taxon>Lates</taxon>
    </lineage>
</organism>
<feature type="compositionally biased region" description="Acidic residues" evidence="7">
    <location>
        <begin position="143"/>
        <end position="158"/>
    </location>
</feature>
<evidence type="ECO:0000259" key="8">
    <source>
        <dbReference type="Pfam" id="PF12717"/>
    </source>
</evidence>
<protein>
    <submittedName>
        <fullName evidence="9">Non-SMC condensin II complex, subunit D3</fullName>
    </submittedName>
</protein>
<dbReference type="InterPro" id="IPR026971">
    <property type="entry name" value="CND1/NCAPD3"/>
</dbReference>
<dbReference type="PANTHER" id="PTHR14222">
    <property type="entry name" value="CONDENSIN"/>
    <property type="match status" value="1"/>
</dbReference>
<evidence type="ECO:0000256" key="6">
    <source>
        <dbReference type="ARBA" id="ARBA00023306"/>
    </source>
</evidence>
<evidence type="ECO:0000256" key="2">
    <source>
        <dbReference type="ARBA" id="ARBA00022618"/>
    </source>
</evidence>
<reference evidence="9" key="3">
    <citation type="submission" date="2025-09" db="UniProtKB">
        <authorList>
            <consortium name="Ensembl"/>
        </authorList>
    </citation>
    <scope>IDENTIFICATION</scope>
</reference>
<dbReference type="GO" id="GO:0042393">
    <property type="term" value="F:histone binding"/>
    <property type="evidence" value="ECO:0007669"/>
    <property type="project" value="TreeGrafter"/>
</dbReference>